<feature type="non-terminal residue" evidence="1">
    <location>
        <position position="130"/>
    </location>
</feature>
<sequence>MVIANKTSKYVWQYQAAHGTSILTIAGSTSFEFGVYNDDTGQWNSPFVENKAEPRWAYNLRTPSLTDLDSEYPTFTHVFNPVTIQFLFWLLGTTADGTPTTVTVTSLATGRKYPLTIRLQEEGGTNPQNA</sequence>
<reference evidence="1" key="1">
    <citation type="journal article" date="2015" name="Nature">
        <title>Complex archaea that bridge the gap between prokaryotes and eukaryotes.</title>
        <authorList>
            <person name="Spang A."/>
            <person name="Saw J.H."/>
            <person name="Jorgensen S.L."/>
            <person name="Zaremba-Niedzwiedzka K."/>
            <person name="Martijn J."/>
            <person name="Lind A.E."/>
            <person name="van Eijk R."/>
            <person name="Schleper C."/>
            <person name="Guy L."/>
            <person name="Ettema T.J."/>
        </authorList>
    </citation>
    <scope>NUCLEOTIDE SEQUENCE</scope>
</reference>
<proteinExistence type="predicted"/>
<dbReference type="EMBL" id="LAZR01032927">
    <property type="protein sequence ID" value="KKL49530.1"/>
    <property type="molecule type" value="Genomic_DNA"/>
</dbReference>
<evidence type="ECO:0000313" key="1">
    <source>
        <dbReference type="EMBL" id="KKL49530.1"/>
    </source>
</evidence>
<protein>
    <submittedName>
        <fullName evidence="1">Uncharacterized protein</fullName>
    </submittedName>
</protein>
<dbReference type="AlphaFoldDB" id="A0A0F9EX42"/>
<comment type="caution">
    <text evidence="1">The sequence shown here is derived from an EMBL/GenBank/DDBJ whole genome shotgun (WGS) entry which is preliminary data.</text>
</comment>
<name>A0A0F9EX42_9ZZZZ</name>
<organism evidence="1">
    <name type="scientific">marine sediment metagenome</name>
    <dbReference type="NCBI Taxonomy" id="412755"/>
    <lineage>
        <taxon>unclassified sequences</taxon>
        <taxon>metagenomes</taxon>
        <taxon>ecological metagenomes</taxon>
    </lineage>
</organism>
<accession>A0A0F9EX42</accession>
<gene>
    <name evidence="1" type="ORF">LCGC14_2314570</name>
</gene>